<dbReference type="RefSeq" id="WP_095372737.1">
    <property type="nucleotide sequence ID" value="NZ_CP022983.1"/>
</dbReference>
<dbReference type="KEGG" id="bko:CKF48_18810"/>
<dbReference type="Gene3D" id="2.40.10.220">
    <property type="entry name" value="predicted glycosyltransferase like domains"/>
    <property type="match status" value="1"/>
</dbReference>
<protein>
    <recommendedName>
        <fullName evidence="5">Pilus assembly protein PilZ</fullName>
    </recommendedName>
</protein>
<accession>A0A248TLT4</accession>
<dbReference type="InterPro" id="IPR009926">
    <property type="entry name" value="T3SS_YcgR_PilZN"/>
</dbReference>
<evidence type="ECO:0008006" key="5">
    <source>
        <dbReference type="Google" id="ProtNLM"/>
    </source>
</evidence>
<reference evidence="3 4" key="1">
    <citation type="submission" date="2017-08" db="EMBL/GenBank/DDBJ databases">
        <title>Complete Genome Sequence of Bacillus kochii Oregon-R-modENCODE STRAIN BDGP4, isolated from Drosophila melanogaster gut.</title>
        <authorList>
            <person name="Wan K.H."/>
            <person name="Yu C."/>
            <person name="Park S."/>
            <person name="Hammonds A.S."/>
            <person name="Booth B.W."/>
            <person name="Celniker S.E."/>
        </authorList>
    </citation>
    <scope>NUCLEOTIDE SEQUENCE [LARGE SCALE GENOMIC DNA]</scope>
    <source>
        <strain evidence="3 4">BDGP4</strain>
    </source>
</reference>
<evidence type="ECO:0000313" key="4">
    <source>
        <dbReference type="Proteomes" id="UP000215137"/>
    </source>
</evidence>
<evidence type="ECO:0000313" key="3">
    <source>
        <dbReference type="EMBL" id="ASV69173.1"/>
    </source>
</evidence>
<organism evidence="3 4">
    <name type="scientific">Cytobacillus kochii</name>
    <dbReference type="NCBI Taxonomy" id="859143"/>
    <lineage>
        <taxon>Bacteria</taxon>
        <taxon>Bacillati</taxon>
        <taxon>Bacillota</taxon>
        <taxon>Bacilli</taxon>
        <taxon>Bacillales</taxon>
        <taxon>Bacillaceae</taxon>
        <taxon>Cytobacillus</taxon>
    </lineage>
</organism>
<keyword evidence="4" id="KW-1185">Reference proteome</keyword>
<proteinExistence type="predicted"/>
<dbReference type="Proteomes" id="UP000215137">
    <property type="component" value="Chromosome"/>
</dbReference>
<dbReference type="Pfam" id="PF07238">
    <property type="entry name" value="PilZ"/>
    <property type="match status" value="1"/>
</dbReference>
<dbReference type="Pfam" id="PF12945">
    <property type="entry name" value="PilZNR"/>
    <property type="match status" value="1"/>
</dbReference>
<feature type="domain" description="PilZ" evidence="1">
    <location>
        <begin position="97"/>
        <end position="205"/>
    </location>
</feature>
<dbReference type="AlphaFoldDB" id="A0A248TLT4"/>
<dbReference type="GO" id="GO:0035438">
    <property type="term" value="F:cyclic-di-GMP binding"/>
    <property type="evidence" value="ECO:0007669"/>
    <property type="project" value="InterPro"/>
</dbReference>
<feature type="domain" description="Type III secretion system flagellar brake protein YcgR PilZN" evidence="2">
    <location>
        <begin position="3"/>
        <end position="86"/>
    </location>
</feature>
<dbReference type="EMBL" id="CP022983">
    <property type="protein sequence ID" value="ASV69173.1"/>
    <property type="molecule type" value="Genomic_DNA"/>
</dbReference>
<dbReference type="OrthoDB" id="1951449at2"/>
<name>A0A248TLT4_9BACI</name>
<evidence type="ECO:0000259" key="2">
    <source>
        <dbReference type="Pfam" id="PF12945"/>
    </source>
</evidence>
<dbReference type="InterPro" id="IPR009875">
    <property type="entry name" value="PilZ_domain"/>
</dbReference>
<sequence length="217" mass="25139">MSPGDQLYIEHYLSSEGKYISRIAEIKEDILHIHYPVCLQTNRKMYLVDGRRIKCVAYNANGKMFFFSGRVVGRMMQSTPLLKIAYAKEFTHEKEQMREYVRVDFNESVEIQPVGEGMSHSIIGISRNISAGGIAVVVNNFTYLYKPSPYLLRFTLVIEGKKRSFVLASEYVRKEALADGRLVISFRFPQINAEDRQAMMRFCFEQQLLHMKKSKQS</sequence>
<evidence type="ECO:0000259" key="1">
    <source>
        <dbReference type="Pfam" id="PF07238"/>
    </source>
</evidence>
<gene>
    <name evidence="3" type="ORF">CKF48_18810</name>
</gene>